<feature type="transmembrane region" description="Helical" evidence="7">
    <location>
        <begin position="594"/>
        <end position="614"/>
    </location>
</feature>
<feature type="transmembrane region" description="Helical" evidence="7">
    <location>
        <begin position="71"/>
        <end position="90"/>
    </location>
</feature>
<dbReference type="InterPro" id="IPR000109">
    <property type="entry name" value="POT_fam"/>
</dbReference>
<keyword evidence="3 7" id="KW-0812">Transmembrane</keyword>
<dbReference type="GeneID" id="102810394"/>
<dbReference type="Gene3D" id="1.20.1250.20">
    <property type="entry name" value="MFS general substrate transporter like domains"/>
    <property type="match status" value="2"/>
</dbReference>
<dbReference type="SUPFAM" id="SSF103473">
    <property type="entry name" value="MFS general substrate transporter"/>
    <property type="match status" value="1"/>
</dbReference>
<keyword evidence="4" id="KW-0571">Peptide transport</keyword>
<dbReference type="Proteomes" id="UP000694865">
    <property type="component" value="Unplaced"/>
</dbReference>
<feature type="transmembrane region" description="Helical" evidence="7">
    <location>
        <begin position="366"/>
        <end position="385"/>
    </location>
</feature>
<proteinExistence type="inferred from homology"/>
<comment type="similarity">
    <text evidence="2">Belongs to the major facilitator superfamily. Proton-dependent oligopeptide transporter (POT/PTR) (TC 2.A.17) family.</text>
</comment>
<accession>A0ABM0MGU5</accession>
<feature type="transmembrane region" description="Helical" evidence="7">
    <location>
        <begin position="621"/>
        <end position="642"/>
    </location>
</feature>
<evidence type="ECO:0000313" key="9">
    <source>
        <dbReference type="RefSeq" id="XP_006819236.1"/>
    </source>
</evidence>
<name>A0ABM0MGU5_SACKO</name>
<dbReference type="RefSeq" id="XP_006819236.1">
    <property type="nucleotide sequence ID" value="XM_006819173.1"/>
</dbReference>
<gene>
    <name evidence="9" type="primary">LOC102810394</name>
</gene>
<keyword evidence="4" id="KW-0813">Transport</keyword>
<evidence type="ECO:0000256" key="6">
    <source>
        <dbReference type="ARBA" id="ARBA00023136"/>
    </source>
</evidence>
<keyword evidence="6 7" id="KW-0472">Membrane</keyword>
<protein>
    <submittedName>
        <fullName evidence="9">Solute carrier family 15 member 2-like</fullName>
    </submittedName>
</protein>
<feature type="transmembrane region" description="Helical" evidence="7">
    <location>
        <begin position="334"/>
        <end position="354"/>
    </location>
</feature>
<dbReference type="InterPro" id="IPR036259">
    <property type="entry name" value="MFS_trans_sf"/>
</dbReference>
<keyword evidence="8" id="KW-1185">Reference proteome</keyword>
<feature type="transmembrane region" description="Helical" evidence="7">
    <location>
        <begin position="162"/>
        <end position="187"/>
    </location>
</feature>
<organism evidence="8 9">
    <name type="scientific">Saccoglossus kowalevskii</name>
    <name type="common">Acorn worm</name>
    <dbReference type="NCBI Taxonomy" id="10224"/>
    <lineage>
        <taxon>Eukaryota</taxon>
        <taxon>Metazoa</taxon>
        <taxon>Hemichordata</taxon>
        <taxon>Enteropneusta</taxon>
        <taxon>Harrimaniidae</taxon>
        <taxon>Saccoglossus</taxon>
    </lineage>
</organism>
<dbReference type="PANTHER" id="PTHR11654">
    <property type="entry name" value="OLIGOPEPTIDE TRANSPORTER-RELATED"/>
    <property type="match status" value="1"/>
</dbReference>
<feature type="transmembrane region" description="Helical" evidence="7">
    <location>
        <begin position="280"/>
        <end position="298"/>
    </location>
</feature>
<reference evidence="9" key="1">
    <citation type="submission" date="2025-08" db="UniProtKB">
        <authorList>
            <consortium name="RefSeq"/>
        </authorList>
    </citation>
    <scope>IDENTIFICATION</scope>
    <source>
        <tissue evidence="9">Testes</tissue>
    </source>
</reference>
<evidence type="ECO:0000256" key="4">
    <source>
        <dbReference type="ARBA" id="ARBA00022856"/>
    </source>
</evidence>
<keyword evidence="4" id="KW-0653">Protein transport</keyword>
<evidence type="ECO:0000256" key="5">
    <source>
        <dbReference type="ARBA" id="ARBA00022989"/>
    </source>
</evidence>
<comment type="subcellular location">
    <subcellularLocation>
        <location evidence="1">Membrane</location>
        <topology evidence="1">Multi-pass membrane protein</topology>
    </subcellularLocation>
</comment>
<feature type="transmembrane region" description="Helical" evidence="7">
    <location>
        <begin position="199"/>
        <end position="219"/>
    </location>
</feature>
<evidence type="ECO:0000256" key="2">
    <source>
        <dbReference type="ARBA" id="ARBA00005982"/>
    </source>
</evidence>
<evidence type="ECO:0000313" key="8">
    <source>
        <dbReference type="Proteomes" id="UP000694865"/>
    </source>
</evidence>
<feature type="transmembrane region" description="Helical" evidence="7">
    <location>
        <begin position="129"/>
        <end position="150"/>
    </location>
</feature>
<dbReference type="Pfam" id="PF00854">
    <property type="entry name" value="PTR2"/>
    <property type="match status" value="2"/>
</dbReference>
<feature type="transmembrane region" description="Helical" evidence="7">
    <location>
        <begin position="97"/>
        <end position="117"/>
    </location>
</feature>
<evidence type="ECO:0000256" key="1">
    <source>
        <dbReference type="ARBA" id="ARBA00004141"/>
    </source>
</evidence>
<evidence type="ECO:0000256" key="3">
    <source>
        <dbReference type="ARBA" id="ARBA00022692"/>
    </source>
</evidence>
<evidence type="ECO:0000256" key="7">
    <source>
        <dbReference type="SAM" id="Phobius"/>
    </source>
</evidence>
<sequence length="685" mass="77380">MKNLIKAGRIYERIDENFDSGSPLVSGQGNVVDVTSVTVEEKKDIIGKESCFVRYPSSIYFILGNEFCERYSYYGMKAILVLYFTEILLLNRATATSLYHTFTLLCYLMPIFGAMIADGWWGKYKWGPAIALLLIAIGTGGIKPCVSAFGGDQFRKDQVQEIQVFFSIFYFAINCGSLLSTFITPILREDVQCFGNDCYSLAFGIPAVLLFIAILLFIVGRYTVGYKEYPSHGNIVWRVCKAIGRAIKNKIIYGKERKFEHWLDYASDKYDARLIEDTKCMLHVLIMYIPLPLFWALFDQQGSTWTLQATQMNGQLGDSQVTVKPDQMQVLNPFLILLLIPIFDNIIYPLLRYCNFRCTHLQRMSCGMLFACLAFVCSGVIQIYVNEGVRIPPTSSQSGVTVINAAPCGIGLQQTHGSLDSLYVPYKKVPDKHEKPERGLAYASFVLALTMPGPPKDSYLIKIQGKDKDHHSKFNVTRVDDTSHFYVSKWDLYEPDVYRVCIYMNDSYCQPNGKISFLNGAVYTIVFQLSNDPNSATGMMVLHETVPANTVSVFWQIPQYVLITTGEVMFSITGLEFSYAQAPASMKSCLQACWLLTVCFGNLIVVLVAGAQFFSNQATQFFFFAGLMLVVFFIFVVMSFWYKYATPSHYDDIHDDDDRLKLGDHIEEDTADALSLTDTEGKKED</sequence>
<dbReference type="CDD" id="cd17347">
    <property type="entry name" value="MFS_SLC15A1_2_like"/>
    <property type="match status" value="1"/>
</dbReference>
<keyword evidence="5 7" id="KW-1133">Transmembrane helix</keyword>